<accession>G8BPZ2</accession>
<dbReference type="OMA" id="FENAWMQ"/>
<reference evidence="2 3" key="1">
    <citation type="journal article" date="2011" name="Proc. Natl. Acad. Sci. U.S.A.">
        <title>Evolutionary erosion of yeast sex chromosomes by mating-type switching accidents.</title>
        <authorList>
            <person name="Gordon J.L."/>
            <person name="Armisen D."/>
            <person name="Proux-Wera E."/>
            <person name="Oheigeartaigh S.S."/>
            <person name="Byrne K.P."/>
            <person name="Wolfe K.H."/>
        </authorList>
    </citation>
    <scope>NUCLEOTIDE SEQUENCE [LARGE SCALE GENOMIC DNA]</scope>
    <source>
        <strain evidence="3">ATCC 24235 / CBS 4417 / NBRC 1672 / NRRL Y-8282 / UCD 70-5</strain>
    </source>
</reference>
<dbReference type="RefSeq" id="XP_003684507.1">
    <property type="nucleotide sequence ID" value="XM_003684459.1"/>
</dbReference>
<dbReference type="Pfam" id="PF09994">
    <property type="entry name" value="T6SS_Tle1-like_cat"/>
    <property type="match status" value="1"/>
</dbReference>
<evidence type="ECO:0000259" key="1">
    <source>
        <dbReference type="Pfam" id="PF09994"/>
    </source>
</evidence>
<evidence type="ECO:0000313" key="2">
    <source>
        <dbReference type="EMBL" id="CCE62073.1"/>
    </source>
</evidence>
<dbReference type="OrthoDB" id="3162439at2759"/>
<keyword evidence="3" id="KW-1185">Reference proteome</keyword>
<dbReference type="AlphaFoldDB" id="G8BPZ2"/>
<dbReference type="InterPro" id="IPR029058">
    <property type="entry name" value="AB_hydrolase_fold"/>
</dbReference>
<protein>
    <recommendedName>
        <fullName evidence="1">T6SS Phospholipase effector Tle1-like catalytic domain-containing protein</fullName>
    </recommendedName>
</protein>
<dbReference type="InterPro" id="IPR018712">
    <property type="entry name" value="Tle1-like_cat"/>
</dbReference>
<dbReference type="eggNOG" id="ENOG502QPR9">
    <property type="taxonomic scope" value="Eukaryota"/>
</dbReference>
<name>G8BPZ2_TETPH</name>
<gene>
    <name evidence="2" type="primary">TPHA0B04010</name>
    <name evidence="2" type="ordered locus">TPHA_0B04010</name>
</gene>
<dbReference type="KEGG" id="tpf:TPHA_0B04010"/>
<dbReference type="STRING" id="1071381.G8BPZ2"/>
<organism evidence="2 3">
    <name type="scientific">Tetrapisispora phaffii (strain ATCC 24235 / CBS 4417 / NBRC 1672 / NRRL Y-8282 / UCD 70-5)</name>
    <name type="common">Yeast</name>
    <name type="synonym">Fabospora phaffii</name>
    <dbReference type="NCBI Taxonomy" id="1071381"/>
    <lineage>
        <taxon>Eukaryota</taxon>
        <taxon>Fungi</taxon>
        <taxon>Dikarya</taxon>
        <taxon>Ascomycota</taxon>
        <taxon>Saccharomycotina</taxon>
        <taxon>Saccharomycetes</taxon>
        <taxon>Saccharomycetales</taxon>
        <taxon>Saccharomycetaceae</taxon>
        <taxon>Tetrapisispora</taxon>
    </lineage>
</organism>
<feature type="domain" description="T6SS Phospholipase effector Tle1-like catalytic" evidence="1">
    <location>
        <begin position="6"/>
        <end position="388"/>
    </location>
</feature>
<evidence type="ECO:0000313" key="3">
    <source>
        <dbReference type="Proteomes" id="UP000005666"/>
    </source>
</evidence>
<dbReference type="Proteomes" id="UP000005666">
    <property type="component" value="Chromosome 2"/>
</dbReference>
<dbReference type="PANTHER" id="PTHR33840">
    <property type="match status" value="1"/>
</dbReference>
<dbReference type="PANTHER" id="PTHR33840:SF2">
    <property type="entry name" value="TLE1 PHOSPHOLIPASE DOMAIN-CONTAINING PROTEIN"/>
    <property type="match status" value="1"/>
</dbReference>
<sequence length="583" mass="67631">MGDKNKNIILCFDGTLENFGAQPFTNVLKIYQMLDTSDKSKQVCYYQPGIGTSADFDQSYHFKRILTGSYIKNIVDAMFAFSLASNIKKVYQYLMKHWNYGDRIYMFGFSRGAFIARVLAGMLERVGLLNEGLEHLIDMAWNIYSYWESAEQPTIPNYTLSIVEEFKRTFCTSHPIEVHFQGLFDSVNSVGIIRDRSFPYTQRSNIVNHIRHALAIDERRGKFKQQNFEFDVNHQSHLISKYRRHIYVKINSESWNASSNKDKHTMWDVKSRGHFQSTTRSLSPFLPPTDPLSSSKLKLSKTLELPNKLMLNLSIYSSSLDPISTKVNVEGNFIIAQVPRKKLENKYCPDLVEKWFSGDHADIGGSWAINCKTQELVSTIPLRWMLAEAITFGVNFKDQSIHKFDEETSTINSILTPINDCLRFAQKKHLPKLFIDTQNDLNLDTNIPGSSEQNINQLKRDLQKGKNIKRTKEELLKHMFNISCGSISKPMILLWWCLEYVPIGNRIITSEGRLKTIFIPNLGRTRDIPESASLHWSVYWRIKYDPNYRPNNLPTYVKNILYEFEGIRFGKKNQNYYRSSMLL</sequence>
<dbReference type="SUPFAM" id="SSF53474">
    <property type="entry name" value="alpha/beta-Hydrolases"/>
    <property type="match status" value="1"/>
</dbReference>
<dbReference type="GeneID" id="11534995"/>
<proteinExistence type="predicted"/>
<dbReference type="EMBL" id="HE612857">
    <property type="protein sequence ID" value="CCE62073.1"/>
    <property type="molecule type" value="Genomic_DNA"/>
</dbReference>
<dbReference type="HOGENOM" id="CLU_005049_0_3_1"/>